<dbReference type="EMBL" id="NMQU01000067">
    <property type="protein sequence ID" value="OXM48068.1"/>
    <property type="molecule type" value="Genomic_DNA"/>
</dbReference>
<comment type="caution">
    <text evidence="2">The sequence shown here is derived from an EMBL/GenBank/DDBJ whole genome shotgun (WGS) entry which is preliminary data.</text>
</comment>
<dbReference type="Proteomes" id="UP000215563">
    <property type="component" value="Unassembled WGS sequence"/>
</dbReference>
<feature type="compositionally biased region" description="Low complexity" evidence="1">
    <location>
        <begin position="85"/>
        <end position="96"/>
    </location>
</feature>
<evidence type="ECO:0000313" key="2">
    <source>
        <dbReference type="EMBL" id="OXM48068.1"/>
    </source>
</evidence>
<keyword evidence="3" id="KW-1185">Reference proteome</keyword>
<protein>
    <submittedName>
        <fullName evidence="2">Uncharacterized protein</fullName>
    </submittedName>
</protein>
<evidence type="ECO:0000256" key="1">
    <source>
        <dbReference type="SAM" id="MobiDB-lite"/>
    </source>
</evidence>
<organism evidence="2 3">
    <name type="scientific">Amycolatopsis alba DSM 44262</name>
    <dbReference type="NCBI Taxonomy" id="1125972"/>
    <lineage>
        <taxon>Bacteria</taxon>
        <taxon>Bacillati</taxon>
        <taxon>Actinomycetota</taxon>
        <taxon>Actinomycetes</taxon>
        <taxon>Pseudonocardiales</taxon>
        <taxon>Pseudonocardiaceae</taxon>
        <taxon>Amycolatopsis</taxon>
    </lineage>
</organism>
<evidence type="ECO:0000313" key="3">
    <source>
        <dbReference type="Proteomes" id="UP000215563"/>
    </source>
</evidence>
<proteinExistence type="predicted"/>
<name>A0A229RN20_AMYAL</name>
<gene>
    <name evidence="2" type="ORF">CFP75_22720</name>
</gene>
<feature type="region of interest" description="Disordered" evidence="1">
    <location>
        <begin position="80"/>
        <end position="112"/>
    </location>
</feature>
<reference evidence="2 3" key="1">
    <citation type="submission" date="2017-07" db="EMBL/GenBank/DDBJ databases">
        <title>Amycolatopsis alba DSM 44262 Genome sequencing and assembly.</title>
        <authorList>
            <person name="Kaur N."/>
            <person name="Mayilraj S."/>
        </authorList>
    </citation>
    <scope>NUCLEOTIDE SEQUENCE [LARGE SCALE GENOMIC DNA]</scope>
    <source>
        <strain evidence="2 3">DSM 44262</strain>
    </source>
</reference>
<sequence length="112" mass="12144">MAAWAWAAWASGLRLVRCGEGSLRPALPPAHACARPPARSGRCESHFRNVQGCESGFRNTGWWGSVPGIPQREPREWRLASRSPAATRVTRASVARPPSTWRLADGGPSRTG</sequence>
<dbReference type="AlphaFoldDB" id="A0A229RN20"/>
<accession>A0A229RN20</accession>